<evidence type="ECO:0000313" key="2">
    <source>
        <dbReference type="Proteomes" id="UP000022910"/>
    </source>
</evidence>
<proteinExistence type="predicted"/>
<dbReference type="HOGENOM" id="CLU_081060_0_0_1"/>
<comment type="caution">
    <text evidence="1">The sequence shown here is derived from an EMBL/GenBank/DDBJ whole genome shotgun (WGS) entry which is preliminary data.</text>
</comment>
<protein>
    <submittedName>
        <fullName evidence="1">Uncharacterized protein</fullName>
    </submittedName>
</protein>
<name>A0A015L158_RHIIW</name>
<dbReference type="OrthoDB" id="2457350at2759"/>
<gene>
    <name evidence="1" type="ORF">RirG_127340</name>
</gene>
<organism evidence="1 2">
    <name type="scientific">Rhizophagus irregularis (strain DAOM 197198w)</name>
    <name type="common">Glomus intraradices</name>
    <dbReference type="NCBI Taxonomy" id="1432141"/>
    <lineage>
        <taxon>Eukaryota</taxon>
        <taxon>Fungi</taxon>
        <taxon>Fungi incertae sedis</taxon>
        <taxon>Mucoromycota</taxon>
        <taxon>Glomeromycotina</taxon>
        <taxon>Glomeromycetes</taxon>
        <taxon>Glomerales</taxon>
        <taxon>Glomeraceae</taxon>
        <taxon>Rhizophagus</taxon>
    </lineage>
</organism>
<sequence length="235" mass="27254">MQSYIEERSGNSSPINIISGIRYEFDNLNGPHSEDCICKDCQPPPARSPSPYSCCNEIICQCNEDNYSIDTEEYNNSWERQINGEAFSDYSEENQINIEEHIAWTMCGMDRQALENMYLENIKIKQVIAGQPINHGGSRCTMECDTENHHVHTYCTMCKKNLFYGTTIHNCIIGFTLGKIRPDMNPKFLINNQWWKEPQAVQLENNINYLKYIERLMNNLPVYKVSLEPFIANLD</sequence>
<dbReference type="Proteomes" id="UP000022910">
    <property type="component" value="Unassembled WGS sequence"/>
</dbReference>
<reference evidence="1 2" key="1">
    <citation type="submission" date="2014-02" db="EMBL/GenBank/DDBJ databases">
        <title>Single nucleus genome sequencing reveals high similarity among nuclei of an endomycorrhizal fungus.</title>
        <authorList>
            <person name="Lin K."/>
            <person name="Geurts R."/>
            <person name="Zhang Z."/>
            <person name="Limpens E."/>
            <person name="Saunders D.G."/>
            <person name="Mu D."/>
            <person name="Pang E."/>
            <person name="Cao H."/>
            <person name="Cha H."/>
            <person name="Lin T."/>
            <person name="Zhou Q."/>
            <person name="Shang Y."/>
            <person name="Li Y."/>
            <person name="Ivanov S."/>
            <person name="Sharma T."/>
            <person name="Velzen R.V."/>
            <person name="Ruijter N.D."/>
            <person name="Aanen D.K."/>
            <person name="Win J."/>
            <person name="Kamoun S."/>
            <person name="Bisseling T."/>
            <person name="Huang S."/>
        </authorList>
    </citation>
    <scope>NUCLEOTIDE SEQUENCE [LARGE SCALE GENOMIC DNA]</scope>
    <source>
        <strain evidence="2">DAOM197198w</strain>
    </source>
</reference>
<accession>A0A015L158</accession>
<dbReference type="EMBL" id="JEMT01019707">
    <property type="protein sequence ID" value="EXX66071.1"/>
    <property type="molecule type" value="Genomic_DNA"/>
</dbReference>
<evidence type="ECO:0000313" key="1">
    <source>
        <dbReference type="EMBL" id="EXX66071.1"/>
    </source>
</evidence>
<dbReference type="AlphaFoldDB" id="A0A015L158"/>
<keyword evidence="2" id="KW-1185">Reference proteome</keyword>